<evidence type="ECO:0000313" key="8">
    <source>
        <dbReference type="Proteomes" id="UP001278571"/>
    </source>
</evidence>
<dbReference type="Gene3D" id="3.40.390.10">
    <property type="entry name" value="Collagenase (Catalytic Domain)"/>
    <property type="match status" value="1"/>
</dbReference>
<comment type="caution">
    <text evidence="7">The sequence shown here is derived from an EMBL/GenBank/DDBJ whole genome shotgun (WGS) entry which is preliminary data.</text>
</comment>
<name>A0ABU4K122_9ACTN</name>
<dbReference type="EC" id="3.4.24.-" evidence="7"/>
<sequence length="188" mass="20725">MNKRWLPLVLAASACLTLTGPPLTAHAAARPAPCIGGATETKGFSAVDDGEIRWTDNTAYDDARKYAISEWQYRGSKIKIVEDSAFTSNDLEFKDANLGTGDSAPLGRYERHGNIGATDYIIFNKQKLRGASKDRLRYVALHELGHALGLCHKADTVVSLMWKNAPTPGYEITWIPDVDKANYKKLWG</sequence>
<keyword evidence="7" id="KW-0482">Metalloprotease</keyword>
<feature type="chain" id="PRO_5046746994" evidence="5">
    <location>
        <begin position="28"/>
        <end position="188"/>
    </location>
</feature>
<accession>A0ABU4K122</accession>
<keyword evidence="1" id="KW-0645">Protease</keyword>
<dbReference type="SUPFAM" id="SSF55486">
    <property type="entry name" value="Metalloproteases ('zincins'), catalytic domain"/>
    <property type="match status" value="1"/>
</dbReference>
<proteinExistence type="predicted"/>
<keyword evidence="5" id="KW-0732">Signal</keyword>
<keyword evidence="8" id="KW-1185">Reference proteome</keyword>
<evidence type="ECO:0000259" key="6">
    <source>
        <dbReference type="Pfam" id="PF00413"/>
    </source>
</evidence>
<keyword evidence="2" id="KW-0479">Metal-binding</keyword>
<evidence type="ECO:0000256" key="2">
    <source>
        <dbReference type="ARBA" id="ARBA00022723"/>
    </source>
</evidence>
<organism evidence="7 8">
    <name type="scientific">Streptomyces roseolus</name>
    <dbReference type="NCBI Taxonomy" id="67358"/>
    <lineage>
        <taxon>Bacteria</taxon>
        <taxon>Bacillati</taxon>
        <taxon>Actinomycetota</taxon>
        <taxon>Actinomycetes</taxon>
        <taxon>Kitasatosporales</taxon>
        <taxon>Streptomycetaceae</taxon>
        <taxon>Streptomyces</taxon>
    </lineage>
</organism>
<dbReference type="PROSITE" id="PS51257">
    <property type="entry name" value="PROKAR_LIPOPROTEIN"/>
    <property type="match status" value="1"/>
</dbReference>
<feature type="domain" description="Peptidase M10 metallopeptidase" evidence="6">
    <location>
        <begin position="57"/>
        <end position="187"/>
    </location>
</feature>
<dbReference type="InterPro" id="IPR001818">
    <property type="entry name" value="Pept_M10_metallopeptidase"/>
</dbReference>
<protein>
    <submittedName>
        <fullName evidence="7">Matrixin family metalloprotease</fullName>
        <ecNumber evidence="7">3.4.24.-</ecNumber>
    </submittedName>
</protein>
<dbReference type="RefSeq" id="WP_319008000.1">
    <property type="nucleotide sequence ID" value="NZ_JAWJZF010000225.1"/>
</dbReference>
<dbReference type="InterPro" id="IPR024079">
    <property type="entry name" value="MetalloPept_cat_dom_sf"/>
</dbReference>
<evidence type="ECO:0000256" key="4">
    <source>
        <dbReference type="ARBA" id="ARBA00022833"/>
    </source>
</evidence>
<evidence type="ECO:0000256" key="3">
    <source>
        <dbReference type="ARBA" id="ARBA00022801"/>
    </source>
</evidence>
<dbReference type="Proteomes" id="UP001278571">
    <property type="component" value="Unassembled WGS sequence"/>
</dbReference>
<evidence type="ECO:0000256" key="1">
    <source>
        <dbReference type="ARBA" id="ARBA00022670"/>
    </source>
</evidence>
<evidence type="ECO:0000256" key="5">
    <source>
        <dbReference type="SAM" id="SignalP"/>
    </source>
</evidence>
<reference evidence="7 8" key="1">
    <citation type="submission" date="2023-10" db="EMBL/GenBank/DDBJ databases">
        <authorList>
            <person name="Wang X.X."/>
        </authorList>
    </citation>
    <scope>NUCLEOTIDE SEQUENCE [LARGE SCALE GENOMIC DNA]</scope>
    <source>
        <strain evidence="7 8">NBRC 12816</strain>
    </source>
</reference>
<gene>
    <name evidence="7" type="ORF">R2363_04525</name>
</gene>
<dbReference type="EMBL" id="JAWJZF010000225">
    <property type="protein sequence ID" value="MDX2291436.1"/>
    <property type="molecule type" value="Genomic_DNA"/>
</dbReference>
<keyword evidence="4" id="KW-0862">Zinc</keyword>
<keyword evidence="3 7" id="KW-0378">Hydrolase</keyword>
<dbReference type="Pfam" id="PF00413">
    <property type="entry name" value="Peptidase_M10"/>
    <property type="match status" value="1"/>
</dbReference>
<dbReference type="GO" id="GO:0008237">
    <property type="term" value="F:metallopeptidase activity"/>
    <property type="evidence" value="ECO:0007669"/>
    <property type="project" value="UniProtKB-KW"/>
</dbReference>
<evidence type="ECO:0000313" key="7">
    <source>
        <dbReference type="EMBL" id="MDX2291436.1"/>
    </source>
</evidence>
<feature type="signal peptide" evidence="5">
    <location>
        <begin position="1"/>
        <end position="27"/>
    </location>
</feature>